<evidence type="ECO:0000313" key="2">
    <source>
        <dbReference type="Proteomes" id="UP000694547"/>
    </source>
</evidence>
<reference evidence="1" key="3">
    <citation type="submission" date="2025-09" db="UniProtKB">
        <authorList>
            <consortium name="Ensembl"/>
        </authorList>
    </citation>
    <scope>IDENTIFICATION</scope>
</reference>
<reference evidence="1 2" key="1">
    <citation type="submission" date="2018-10" db="EMBL/GenBank/DDBJ databases">
        <title>Improved assembly of the deer mouse Peromyscus maniculatus genome.</title>
        <authorList>
            <person name="Lassance J.-M."/>
            <person name="Hoekstra H.E."/>
        </authorList>
    </citation>
    <scope>NUCLEOTIDE SEQUENCE [LARGE SCALE GENOMIC DNA]</scope>
</reference>
<accession>A0A8C8URM9</accession>
<dbReference type="InterPro" id="IPR052656">
    <property type="entry name" value="CTOP_PRMT1"/>
</dbReference>
<organism evidence="1 2">
    <name type="scientific">Peromyscus maniculatus bairdii</name>
    <name type="common">Prairie deer mouse</name>
    <dbReference type="NCBI Taxonomy" id="230844"/>
    <lineage>
        <taxon>Eukaryota</taxon>
        <taxon>Metazoa</taxon>
        <taxon>Chordata</taxon>
        <taxon>Craniata</taxon>
        <taxon>Vertebrata</taxon>
        <taxon>Euteleostomi</taxon>
        <taxon>Mammalia</taxon>
        <taxon>Eutheria</taxon>
        <taxon>Euarchontoglires</taxon>
        <taxon>Glires</taxon>
        <taxon>Rodentia</taxon>
        <taxon>Myomorpha</taxon>
        <taxon>Muroidea</taxon>
        <taxon>Cricetidae</taxon>
        <taxon>Neotominae</taxon>
        <taxon>Peromyscus</taxon>
    </lineage>
</organism>
<sequence length="81" mass="9198">MAPQSVPKVVLKRTTKMSLHERFTNTLKTNWLMPVSIRASMPQWQLASGRNRRLAQQMEKRPCVQAALKLKQKPDGGGARL</sequence>
<dbReference type="PANTHER" id="PTHR48426">
    <property type="entry name" value="CHROMATIN TARGET OF PRMT1 PROTEIN"/>
    <property type="match status" value="1"/>
</dbReference>
<dbReference type="GeneTree" id="ENSGT00390000002869"/>
<dbReference type="PANTHER" id="PTHR48426:SF1">
    <property type="entry name" value="CHROMATIN TARGET OF PRMT1 PROTEIN"/>
    <property type="match status" value="1"/>
</dbReference>
<dbReference type="Ensembl" id="ENSPEMT00000034353.1">
    <property type="protein sequence ID" value="ENSPEMP00000035213.1"/>
    <property type="gene ID" value="ENSPEMG00000029028.1"/>
</dbReference>
<protein>
    <submittedName>
        <fullName evidence="1">Uncharacterized protein</fullName>
    </submittedName>
</protein>
<proteinExistence type="predicted"/>
<name>A0A8C8URM9_PERMB</name>
<dbReference type="AlphaFoldDB" id="A0A8C8URM9"/>
<reference evidence="1" key="2">
    <citation type="submission" date="2025-08" db="UniProtKB">
        <authorList>
            <consortium name="Ensembl"/>
        </authorList>
    </citation>
    <scope>IDENTIFICATION</scope>
</reference>
<evidence type="ECO:0000313" key="1">
    <source>
        <dbReference type="Ensembl" id="ENSPEMP00000035213.1"/>
    </source>
</evidence>
<keyword evidence="2" id="KW-1185">Reference proteome</keyword>
<dbReference type="Proteomes" id="UP000694547">
    <property type="component" value="Chromosome 11"/>
</dbReference>